<sequence length="110" mass="12136">MKSMRRGDLVTVTPPGEFGKPRPALIIQSDQFSSTATVTLLLISSTLIDAPLMRIEVMPTLENGLRKRSQVMVDKPMTVKRDKLGEPFGQLDDSTMVTINRSLALFLGFA</sequence>
<dbReference type="RefSeq" id="WP_230445821.1">
    <property type="nucleotide sequence ID" value="NZ_JARWAI010000009.1"/>
</dbReference>
<dbReference type="InterPro" id="IPR003477">
    <property type="entry name" value="PemK-like"/>
</dbReference>
<name>A0ABU1GEF9_9GAMM</name>
<protein>
    <submittedName>
        <fullName evidence="1">Type II toxin-antitoxin system PemK/MazF family toxin</fullName>
        <ecNumber evidence="1">3.1.-.-</ecNumber>
    </submittedName>
</protein>
<dbReference type="Pfam" id="PF02452">
    <property type="entry name" value="PemK_toxin"/>
    <property type="match status" value="1"/>
</dbReference>
<dbReference type="SUPFAM" id="SSF50118">
    <property type="entry name" value="Cell growth inhibitor/plasmid maintenance toxic component"/>
    <property type="match status" value="1"/>
</dbReference>
<dbReference type="GO" id="GO:0016787">
    <property type="term" value="F:hydrolase activity"/>
    <property type="evidence" value="ECO:0007669"/>
    <property type="project" value="UniProtKB-KW"/>
</dbReference>
<proteinExistence type="predicted"/>
<evidence type="ECO:0000313" key="1">
    <source>
        <dbReference type="EMBL" id="MDR5875874.1"/>
    </source>
</evidence>
<dbReference type="Gene3D" id="2.30.30.110">
    <property type="match status" value="1"/>
</dbReference>
<dbReference type="EMBL" id="JARWAI010000009">
    <property type="protein sequence ID" value="MDR5875874.1"/>
    <property type="molecule type" value="Genomic_DNA"/>
</dbReference>
<reference evidence="1 2" key="1">
    <citation type="submission" date="2023-04" db="EMBL/GenBank/DDBJ databases">
        <title>A long-awaited taxogenomic arrangement of the family Halomonadaceae.</title>
        <authorList>
            <person name="De La Haba R."/>
            <person name="Chuvochina M."/>
            <person name="Wittouck S."/>
            <person name="Arahal D.R."/>
            <person name="Sanchez-Porro C."/>
            <person name="Hugenholtz P."/>
            <person name="Ventosa A."/>
        </authorList>
    </citation>
    <scope>NUCLEOTIDE SEQUENCE [LARGE SCALE GENOMIC DNA]</scope>
    <source>
        <strain evidence="1 2">DSM 18042</strain>
    </source>
</reference>
<dbReference type="PANTHER" id="PTHR33988">
    <property type="entry name" value="ENDORIBONUCLEASE MAZF-RELATED"/>
    <property type="match status" value="1"/>
</dbReference>
<accession>A0ABU1GEF9</accession>
<dbReference type="InterPro" id="IPR011067">
    <property type="entry name" value="Plasmid_toxin/cell-grow_inhib"/>
</dbReference>
<dbReference type="Proteomes" id="UP001269267">
    <property type="component" value="Unassembled WGS sequence"/>
</dbReference>
<comment type="caution">
    <text evidence="1">The sequence shown here is derived from an EMBL/GenBank/DDBJ whole genome shotgun (WGS) entry which is preliminary data.</text>
</comment>
<dbReference type="EC" id="3.1.-.-" evidence="1"/>
<keyword evidence="2" id="KW-1185">Reference proteome</keyword>
<organism evidence="1 2">
    <name type="scientific">Vreelandella gomseomensis</name>
    <dbReference type="NCBI Taxonomy" id="370766"/>
    <lineage>
        <taxon>Bacteria</taxon>
        <taxon>Pseudomonadati</taxon>
        <taxon>Pseudomonadota</taxon>
        <taxon>Gammaproteobacteria</taxon>
        <taxon>Oceanospirillales</taxon>
        <taxon>Halomonadaceae</taxon>
        <taxon>Vreelandella</taxon>
    </lineage>
</organism>
<keyword evidence="1" id="KW-0378">Hydrolase</keyword>
<evidence type="ECO:0000313" key="2">
    <source>
        <dbReference type="Proteomes" id="UP001269267"/>
    </source>
</evidence>
<gene>
    <name evidence="1" type="ORF">QC815_13205</name>
</gene>